<organism evidence="1 2">
    <name type="scientific">Kuenenia stuttgartiensis</name>
    <dbReference type="NCBI Taxonomy" id="174633"/>
    <lineage>
        <taxon>Bacteria</taxon>
        <taxon>Pseudomonadati</taxon>
        <taxon>Planctomycetota</taxon>
        <taxon>Candidatus Brocadiia</taxon>
        <taxon>Candidatus Brocadiales</taxon>
        <taxon>Candidatus Brocadiaceae</taxon>
        <taxon>Candidatus Kuenenia</taxon>
    </lineage>
</organism>
<proteinExistence type="predicted"/>
<evidence type="ECO:0000313" key="2">
    <source>
        <dbReference type="Proteomes" id="UP000221734"/>
    </source>
</evidence>
<keyword evidence="2" id="KW-1185">Reference proteome</keyword>
<dbReference type="AlphaFoldDB" id="A0A2C9CEM4"/>
<evidence type="ECO:0000313" key="1">
    <source>
        <dbReference type="EMBL" id="SOH04151.1"/>
    </source>
</evidence>
<name>A0A2C9CEM4_KUEST</name>
<gene>
    <name evidence="1" type="ORF">KSMBR1_1652</name>
</gene>
<dbReference type="RefSeq" id="WP_099324883.1">
    <property type="nucleotide sequence ID" value="NZ_OCTL01000036.1"/>
</dbReference>
<dbReference type="EMBL" id="LT934425">
    <property type="protein sequence ID" value="SOH04151.1"/>
    <property type="molecule type" value="Genomic_DNA"/>
</dbReference>
<dbReference type="KEGG" id="kst:KSMBR1_1652"/>
<accession>A0A2C9CEM4</accession>
<reference evidence="2" key="1">
    <citation type="submission" date="2017-10" db="EMBL/GenBank/DDBJ databases">
        <authorList>
            <person name="Frank J."/>
        </authorList>
    </citation>
    <scope>NUCLEOTIDE SEQUENCE [LARGE SCALE GENOMIC DNA]</scope>
</reference>
<protein>
    <submittedName>
        <fullName evidence="1">Uncharacterized protein</fullName>
    </submittedName>
</protein>
<sequence length="82" mass="9227">MKGQWIGYYQGSAEGRVMINVDEVDDHYEGAAYLNPTTRCIPATVAYLSTINKDHEQVATAYMIIFLEFANMIQALSSKAYK</sequence>
<dbReference type="Proteomes" id="UP000221734">
    <property type="component" value="Chromosome Kuenenia_stuttgartiensis_MBR1"/>
</dbReference>